<evidence type="ECO:0000313" key="10">
    <source>
        <dbReference type="EMBL" id="KXZ55016.1"/>
    </source>
</evidence>
<feature type="region of interest" description="Disordered" evidence="8">
    <location>
        <begin position="1"/>
        <end position="55"/>
    </location>
</feature>
<keyword evidence="2" id="KW-0479">Metal-binding</keyword>
<accession>A0A150GYN8</accession>
<dbReference type="PANTHER" id="PTHR13483:SF3">
    <property type="entry name" value="BOX C_D SNORNA PROTEIN 1"/>
    <property type="match status" value="1"/>
</dbReference>
<dbReference type="STRING" id="33097.A0A150GYN8"/>
<dbReference type="Pfam" id="PF25790">
    <property type="entry name" value="BCD1"/>
    <property type="match status" value="1"/>
</dbReference>
<dbReference type="InterPro" id="IPR051639">
    <property type="entry name" value="BCD1"/>
</dbReference>
<dbReference type="Gene3D" id="3.30.60.190">
    <property type="match status" value="1"/>
</dbReference>
<dbReference type="SUPFAM" id="SSF144232">
    <property type="entry name" value="HIT/MYND zinc finger-like"/>
    <property type="match status" value="1"/>
</dbReference>
<evidence type="ECO:0000259" key="9">
    <source>
        <dbReference type="PROSITE" id="PS51083"/>
    </source>
</evidence>
<dbReference type="CDD" id="cd23023">
    <property type="entry name" value="zf-HIT_BCD1"/>
    <property type="match status" value="1"/>
</dbReference>
<dbReference type="InterPro" id="IPR057721">
    <property type="entry name" value="BCD1_alpha/beta"/>
</dbReference>
<keyword evidence="11" id="KW-1185">Reference proteome</keyword>
<dbReference type="PROSITE" id="PS51083">
    <property type="entry name" value="ZF_HIT"/>
    <property type="match status" value="1"/>
</dbReference>
<name>A0A150GYN8_GONPE</name>
<dbReference type="GO" id="GO:0070761">
    <property type="term" value="C:pre-snoRNP complex"/>
    <property type="evidence" value="ECO:0007669"/>
    <property type="project" value="TreeGrafter"/>
</dbReference>
<dbReference type="AlphaFoldDB" id="A0A150GYN8"/>
<feature type="compositionally biased region" description="Acidic residues" evidence="8">
    <location>
        <begin position="32"/>
        <end position="42"/>
    </location>
</feature>
<dbReference type="GO" id="GO:0048254">
    <property type="term" value="P:snoRNA localization"/>
    <property type="evidence" value="ECO:0007669"/>
    <property type="project" value="TreeGrafter"/>
</dbReference>
<feature type="domain" description="HIT-type" evidence="9">
    <location>
        <begin position="56"/>
        <end position="90"/>
    </location>
</feature>
<feature type="compositionally biased region" description="Low complexity" evidence="8">
    <location>
        <begin position="326"/>
        <end position="359"/>
    </location>
</feature>
<dbReference type="Proteomes" id="UP000075714">
    <property type="component" value="Unassembled WGS sequence"/>
</dbReference>
<evidence type="ECO:0000256" key="1">
    <source>
        <dbReference type="ARBA" id="ARBA00022553"/>
    </source>
</evidence>
<evidence type="ECO:0000256" key="6">
    <source>
        <dbReference type="ARBA" id="ARBA00049654"/>
    </source>
</evidence>
<comment type="similarity">
    <text evidence="6">Belongs to the BCD1 family.</text>
</comment>
<evidence type="ECO:0000313" key="11">
    <source>
        <dbReference type="Proteomes" id="UP000075714"/>
    </source>
</evidence>
<evidence type="ECO:0000256" key="2">
    <source>
        <dbReference type="ARBA" id="ARBA00022723"/>
    </source>
</evidence>
<gene>
    <name evidence="10" type="ORF">GPECTOR_3g179</name>
</gene>
<dbReference type="GO" id="GO:0008270">
    <property type="term" value="F:zinc ion binding"/>
    <property type="evidence" value="ECO:0007669"/>
    <property type="project" value="UniProtKB-UniRule"/>
</dbReference>
<keyword evidence="4" id="KW-0862">Zinc</keyword>
<evidence type="ECO:0000256" key="4">
    <source>
        <dbReference type="ARBA" id="ARBA00022833"/>
    </source>
</evidence>
<dbReference type="EMBL" id="LSYV01000004">
    <property type="protein sequence ID" value="KXZ55016.1"/>
    <property type="molecule type" value="Genomic_DNA"/>
</dbReference>
<proteinExistence type="inferred from homology"/>
<feature type="compositionally biased region" description="Basic and acidic residues" evidence="8">
    <location>
        <begin position="370"/>
        <end position="382"/>
    </location>
</feature>
<evidence type="ECO:0000256" key="7">
    <source>
        <dbReference type="PROSITE-ProRule" id="PRU00453"/>
    </source>
</evidence>
<dbReference type="GO" id="GO:0005634">
    <property type="term" value="C:nucleus"/>
    <property type="evidence" value="ECO:0007669"/>
    <property type="project" value="TreeGrafter"/>
</dbReference>
<feature type="compositionally biased region" description="Acidic residues" evidence="8">
    <location>
        <begin position="383"/>
        <end position="397"/>
    </location>
</feature>
<dbReference type="OrthoDB" id="272357at2759"/>
<dbReference type="InterPro" id="IPR007529">
    <property type="entry name" value="Znf_HIT"/>
</dbReference>
<dbReference type="GO" id="GO:0000492">
    <property type="term" value="P:box C/D snoRNP assembly"/>
    <property type="evidence" value="ECO:0007669"/>
    <property type="project" value="TreeGrafter"/>
</dbReference>
<keyword evidence="1" id="KW-0597">Phosphoprotein</keyword>
<sequence>MVTEADMKASERVDAACTKRDASAEPAPQEAPDADAGGDEDAGSASPSAAQQQPPCDQCGSAPFKYRCPGCGRRSCSLACVTAHKAASGCSGQRDRTAFVTMQEFDDRTLLSDFRLLEEIGRADDVARRCRPPVAKPQLPPHLASLVYQASWRSVKLLIMPPGMAKRKANTSRYDSRSRTMWWRVEWRFPAAGIEVADERVDEKAVVWEVLAAHLRHPAPHYIPLRPYAKAGPEALRVFMRKEKTPANQPAYFPIDPTKPLSSQIASRTIIEYPVFVVALPHEVANYPPPPVPPPRPLPQPQPQTQTQQQAAPTEGAGLATGGPRPGNAGAAAPGSGTGSIAPEQAPGVAAAAGAAGRPAPGGFGGGGHGGEEGPAAKRGDENEIDLGDDDNDDGADEGVGTDPAGVSATAAGSLGAAPVAGRGGAEPAAAARDDNEIALEDEE</sequence>
<protein>
    <recommendedName>
        <fullName evidence="9">HIT-type domain-containing protein</fullName>
    </recommendedName>
</protein>
<evidence type="ECO:0000256" key="3">
    <source>
        <dbReference type="ARBA" id="ARBA00022771"/>
    </source>
</evidence>
<feature type="compositionally biased region" description="Pro residues" evidence="8">
    <location>
        <begin position="287"/>
        <end position="302"/>
    </location>
</feature>
<organism evidence="10 11">
    <name type="scientific">Gonium pectorale</name>
    <name type="common">Green alga</name>
    <dbReference type="NCBI Taxonomy" id="33097"/>
    <lineage>
        <taxon>Eukaryota</taxon>
        <taxon>Viridiplantae</taxon>
        <taxon>Chlorophyta</taxon>
        <taxon>core chlorophytes</taxon>
        <taxon>Chlorophyceae</taxon>
        <taxon>CS clade</taxon>
        <taxon>Chlamydomonadales</taxon>
        <taxon>Volvocaceae</taxon>
        <taxon>Gonium</taxon>
    </lineage>
</organism>
<feature type="compositionally biased region" description="Low complexity" evidence="8">
    <location>
        <begin position="303"/>
        <end position="314"/>
    </location>
</feature>
<feature type="compositionally biased region" description="Low complexity" evidence="8">
    <location>
        <begin position="416"/>
        <end position="431"/>
    </location>
</feature>
<comment type="caution">
    <text evidence="10">The sequence shown here is derived from an EMBL/GenBank/DDBJ whole genome shotgun (WGS) entry which is preliminary data.</text>
</comment>
<keyword evidence="3 7" id="KW-0863">Zinc-finger</keyword>
<comment type="function">
    <text evidence="5">Required for box C/D snoRNAs accumulation involved in snoRNA processing, snoRNA transport to the nucleolus and ribosome biogenesis.</text>
</comment>
<dbReference type="Pfam" id="PF04438">
    <property type="entry name" value="zf-HIT"/>
    <property type="match status" value="1"/>
</dbReference>
<dbReference type="GO" id="GO:0000463">
    <property type="term" value="P:maturation of LSU-rRNA from tricistronic rRNA transcript (SSU-rRNA, 5.8S rRNA, LSU-rRNA)"/>
    <property type="evidence" value="ECO:0007669"/>
    <property type="project" value="TreeGrafter"/>
</dbReference>
<feature type="compositionally biased region" description="Basic and acidic residues" evidence="8">
    <location>
        <begin position="1"/>
        <end position="23"/>
    </location>
</feature>
<reference evidence="11" key="1">
    <citation type="journal article" date="2016" name="Nat. Commun.">
        <title>The Gonium pectorale genome demonstrates co-option of cell cycle regulation during the evolution of multicellularity.</title>
        <authorList>
            <person name="Hanschen E.R."/>
            <person name="Marriage T.N."/>
            <person name="Ferris P.J."/>
            <person name="Hamaji T."/>
            <person name="Toyoda A."/>
            <person name="Fujiyama A."/>
            <person name="Neme R."/>
            <person name="Noguchi H."/>
            <person name="Minakuchi Y."/>
            <person name="Suzuki M."/>
            <person name="Kawai-Toyooka H."/>
            <person name="Smith D.R."/>
            <person name="Sparks H."/>
            <person name="Anderson J."/>
            <person name="Bakaric R."/>
            <person name="Luria V."/>
            <person name="Karger A."/>
            <person name="Kirschner M.W."/>
            <person name="Durand P.M."/>
            <person name="Michod R.E."/>
            <person name="Nozaki H."/>
            <person name="Olson B.J."/>
        </authorList>
    </citation>
    <scope>NUCLEOTIDE SEQUENCE [LARGE SCALE GENOMIC DNA]</scope>
    <source>
        <strain evidence="11">NIES-2863</strain>
    </source>
</reference>
<evidence type="ECO:0000256" key="5">
    <source>
        <dbReference type="ARBA" id="ARBA00049598"/>
    </source>
</evidence>
<feature type="region of interest" description="Disordered" evidence="8">
    <location>
        <begin position="287"/>
        <end position="444"/>
    </location>
</feature>
<feature type="compositionally biased region" description="Low complexity" evidence="8">
    <location>
        <begin position="43"/>
        <end position="55"/>
    </location>
</feature>
<feature type="compositionally biased region" description="Gly residues" evidence="8">
    <location>
        <begin position="360"/>
        <end position="369"/>
    </location>
</feature>
<evidence type="ECO:0000256" key="8">
    <source>
        <dbReference type="SAM" id="MobiDB-lite"/>
    </source>
</evidence>
<dbReference type="PANTHER" id="PTHR13483">
    <property type="entry name" value="BOX C_D SNORNA PROTEIN 1-RELATED"/>
    <property type="match status" value="1"/>
</dbReference>